<evidence type="ECO:0000313" key="1">
    <source>
        <dbReference type="EMBL" id="GJN50830.1"/>
    </source>
</evidence>
<organism evidence="1 2">
    <name type="scientific">Pseudomonas tohonis</name>
    <dbReference type="NCBI Taxonomy" id="2725477"/>
    <lineage>
        <taxon>Bacteria</taxon>
        <taxon>Pseudomonadati</taxon>
        <taxon>Pseudomonadota</taxon>
        <taxon>Gammaproteobacteria</taxon>
        <taxon>Pseudomonadales</taxon>
        <taxon>Pseudomonadaceae</taxon>
        <taxon>Pseudomonas</taxon>
    </lineage>
</organism>
<keyword evidence="2" id="KW-1185">Reference proteome</keyword>
<evidence type="ECO:0000313" key="2">
    <source>
        <dbReference type="Proteomes" id="UP001054892"/>
    </source>
</evidence>
<reference evidence="1 2" key="1">
    <citation type="submission" date="2021-12" db="EMBL/GenBank/DDBJ databases">
        <title>Characterization of novel class B3 metallo-beta-lactamase from novel Pseudomonas species.</title>
        <authorList>
            <person name="Yamada K."/>
            <person name="Aoki K."/>
            <person name="Ishii Y."/>
        </authorList>
    </citation>
    <scope>NUCLEOTIDE SEQUENCE [LARGE SCALE GENOMIC DNA]</scope>
    <source>
        <strain evidence="1 2">TUM20286</strain>
    </source>
</reference>
<gene>
    <name evidence="1" type="ORF">TUM20286_05820</name>
</gene>
<evidence type="ECO:0008006" key="3">
    <source>
        <dbReference type="Google" id="ProtNLM"/>
    </source>
</evidence>
<comment type="caution">
    <text evidence="1">The sequence shown here is derived from an EMBL/GenBank/DDBJ whole genome shotgun (WGS) entry which is preliminary data.</text>
</comment>
<accession>A0ABQ4VTF7</accession>
<name>A0ABQ4VTF7_9PSED</name>
<dbReference type="Proteomes" id="UP001054892">
    <property type="component" value="Unassembled WGS sequence"/>
</dbReference>
<dbReference type="EMBL" id="BQKM01000001">
    <property type="protein sequence ID" value="GJN50830.1"/>
    <property type="molecule type" value="Genomic_DNA"/>
</dbReference>
<dbReference type="RefSeq" id="WP_236247069.1">
    <property type="nucleotide sequence ID" value="NZ_BQKM01000001.1"/>
</dbReference>
<protein>
    <recommendedName>
        <fullName evidence="3">Chemotaxis protein</fullName>
    </recommendedName>
</protein>
<sequence length="181" mass="19892">MDGVSVSTLLPVLTLVLGLVLKAGLDAITERRRAEVERDIRLERRKETLLLRRIDQQRKCLEELQEIHADLIRSAAQLNQADEEAARKGLRWGASGDPDGISEVFRVCQRKALILRERVESDIIRKKSSEFSAAVSDVALATSSEQAEGLMISAGLAFSVVNASVGEAIRALESDSQALIR</sequence>
<proteinExistence type="predicted"/>